<dbReference type="STRING" id="35722.A0A0B7N1G3"/>
<evidence type="ECO:0000313" key="3">
    <source>
        <dbReference type="Proteomes" id="UP000054107"/>
    </source>
</evidence>
<dbReference type="Gene3D" id="4.10.60.10">
    <property type="entry name" value="Zinc finger, CCHC-type"/>
    <property type="match status" value="1"/>
</dbReference>
<evidence type="ECO:0008006" key="4">
    <source>
        <dbReference type="Google" id="ProtNLM"/>
    </source>
</evidence>
<dbReference type="OrthoDB" id="2235777at2759"/>
<name>A0A0B7N1G3_9FUNG</name>
<sequence length="294" mass="33987">MEKQFNTFAQFKAELLAKHTKKVDLNKVVSDIINFKMKKKERISDYITRFEAKRSTYQTEVTKRKLAIQTSINSKEKASASTATELYENEDTIKLIITETVIYQRFCVGYMTTYQTGFLKYFLKGITDKNIKRFAKTNKGSNLQGLYTVLRDIFDDSDSETDSDASNNDSVTDSEEEANNAFPKSKKNTRVKDKKTGKTYDMDDLSAQFKDMVLMVVEEIRKTKIVDNKRSEPNKRKKVNCYNCDEPDHMAQYCKSLASYAIAQIMSTINVLNINPAERYLHLQIHRPTNRNPC</sequence>
<reference evidence="2 3" key="1">
    <citation type="submission" date="2014-09" db="EMBL/GenBank/DDBJ databases">
        <authorList>
            <person name="Ellenberger Sabrina"/>
        </authorList>
    </citation>
    <scope>NUCLEOTIDE SEQUENCE [LARGE SCALE GENOMIC DNA]</scope>
    <source>
        <strain evidence="2 3">CBS 412.66</strain>
    </source>
</reference>
<dbReference type="EMBL" id="LN725977">
    <property type="protein sequence ID" value="CEP11272.1"/>
    <property type="molecule type" value="Genomic_DNA"/>
</dbReference>
<evidence type="ECO:0000256" key="1">
    <source>
        <dbReference type="SAM" id="MobiDB-lite"/>
    </source>
</evidence>
<dbReference type="Proteomes" id="UP000054107">
    <property type="component" value="Unassembled WGS sequence"/>
</dbReference>
<dbReference type="AlphaFoldDB" id="A0A0B7N1G3"/>
<organism evidence="2 3">
    <name type="scientific">Parasitella parasitica</name>
    <dbReference type="NCBI Taxonomy" id="35722"/>
    <lineage>
        <taxon>Eukaryota</taxon>
        <taxon>Fungi</taxon>
        <taxon>Fungi incertae sedis</taxon>
        <taxon>Mucoromycota</taxon>
        <taxon>Mucoromycotina</taxon>
        <taxon>Mucoromycetes</taxon>
        <taxon>Mucorales</taxon>
        <taxon>Mucorineae</taxon>
        <taxon>Mucoraceae</taxon>
        <taxon>Parasitella</taxon>
    </lineage>
</organism>
<keyword evidence="3" id="KW-1185">Reference proteome</keyword>
<proteinExistence type="predicted"/>
<accession>A0A0B7N1G3</accession>
<evidence type="ECO:0000313" key="2">
    <source>
        <dbReference type="EMBL" id="CEP11272.1"/>
    </source>
</evidence>
<feature type="region of interest" description="Disordered" evidence="1">
    <location>
        <begin position="157"/>
        <end position="193"/>
    </location>
</feature>
<gene>
    <name evidence="2" type="primary">PARPA_05094.1 scaffold 16416</name>
</gene>
<protein>
    <recommendedName>
        <fullName evidence="4">CCHC-type domain-containing protein</fullName>
    </recommendedName>
</protein>